<evidence type="ECO:0000256" key="1">
    <source>
        <dbReference type="ARBA" id="ARBA00001966"/>
    </source>
</evidence>
<keyword evidence="9" id="KW-1185">Reference proteome</keyword>
<proteinExistence type="predicted"/>
<dbReference type="InterPro" id="IPR007197">
    <property type="entry name" value="rSAM"/>
</dbReference>
<comment type="caution">
    <text evidence="8">The sequence shown here is derived from an EMBL/GenBank/DDBJ whole genome shotgun (WGS) entry which is preliminary data.</text>
</comment>
<evidence type="ECO:0000256" key="2">
    <source>
        <dbReference type="ARBA" id="ARBA00022485"/>
    </source>
</evidence>
<keyword evidence="2" id="KW-0004">4Fe-4S</keyword>
<comment type="cofactor">
    <cofactor evidence="1">
        <name>[4Fe-4S] cluster</name>
        <dbReference type="ChEBI" id="CHEBI:49883"/>
    </cofactor>
</comment>
<dbReference type="InterPro" id="IPR034391">
    <property type="entry name" value="AdoMet-like_SPASM_containing"/>
</dbReference>
<evidence type="ECO:0000313" key="9">
    <source>
        <dbReference type="Proteomes" id="UP001500620"/>
    </source>
</evidence>
<dbReference type="SFLD" id="SFLDG01067">
    <property type="entry name" value="SPASM/twitch_domain_containing"/>
    <property type="match status" value="1"/>
</dbReference>
<dbReference type="InterPro" id="IPR050377">
    <property type="entry name" value="Radical_SAM_PqqE_MftC-like"/>
</dbReference>
<evidence type="ECO:0000313" key="8">
    <source>
        <dbReference type="EMBL" id="GAA4263454.1"/>
    </source>
</evidence>
<dbReference type="SFLD" id="SFLDG01387">
    <property type="entry name" value="BtrN-like_SPASM_domain_contain"/>
    <property type="match status" value="1"/>
</dbReference>
<keyword evidence="6" id="KW-0411">Iron-sulfur</keyword>
<dbReference type="InterPro" id="IPR023885">
    <property type="entry name" value="4Fe4S-binding_SPASM_dom"/>
</dbReference>
<dbReference type="PROSITE" id="PS51918">
    <property type="entry name" value="RADICAL_SAM"/>
    <property type="match status" value="1"/>
</dbReference>
<dbReference type="CDD" id="cd21109">
    <property type="entry name" value="SPASM"/>
    <property type="match status" value="1"/>
</dbReference>
<protein>
    <recommendedName>
        <fullName evidence="7">Radical SAM core domain-containing protein</fullName>
    </recommendedName>
</protein>
<dbReference type="InterPro" id="IPR013785">
    <property type="entry name" value="Aldolase_TIM"/>
</dbReference>
<dbReference type="Proteomes" id="UP001500620">
    <property type="component" value="Unassembled WGS sequence"/>
</dbReference>
<dbReference type="EMBL" id="BAABAT010000069">
    <property type="protein sequence ID" value="GAA4263454.1"/>
    <property type="molecule type" value="Genomic_DNA"/>
</dbReference>
<accession>A0ABP8DUR9</accession>
<dbReference type="Gene3D" id="3.20.20.70">
    <property type="entry name" value="Aldolase class I"/>
    <property type="match status" value="1"/>
</dbReference>
<name>A0ABP8DUR9_9ACTN</name>
<dbReference type="CDD" id="cd01335">
    <property type="entry name" value="Radical_SAM"/>
    <property type="match status" value="1"/>
</dbReference>
<sequence length="329" mass="36008">MVADDFARYGLTPERHARSPQYVQLELTDRCNLACAGCVRAVHASTGSEFGYDAFVALLADLPALQHVSFVGAGEALIVRDLRRYVAACTERDVFTSCNTNGLLVRRRLRPALDAGLGLIALSVDGADEETLSDVRAGLRLSQLTTALREAVSLVAETGARISAAVTLSARNIAGFPDIVSYVADQGVREITVESLHHWGNDKSLNGESLFAIDPAGVVPMIEAGLAEAVRRDLKLTIFDYSRLWTRPERLLCPWPWDSMYITRNGEVTPCCVHIEADGDNVVGNVHEALIAEIWDGLPLLELRSLLRSGDGWDSCHDCVYRKEFGRVI</sequence>
<dbReference type="SFLD" id="SFLDS00029">
    <property type="entry name" value="Radical_SAM"/>
    <property type="match status" value="1"/>
</dbReference>
<evidence type="ECO:0000256" key="4">
    <source>
        <dbReference type="ARBA" id="ARBA00022723"/>
    </source>
</evidence>
<organism evidence="8 9">
    <name type="scientific">Dactylosporangium darangshiense</name>
    <dbReference type="NCBI Taxonomy" id="579108"/>
    <lineage>
        <taxon>Bacteria</taxon>
        <taxon>Bacillati</taxon>
        <taxon>Actinomycetota</taxon>
        <taxon>Actinomycetes</taxon>
        <taxon>Micromonosporales</taxon>
        <taxon>Micromonosporaceae</taxon>
        <taxon>Dactylosporangium</taxon>
    </lineage>
</organism>
<evidence type="ECO:0000256" key="5">
    <source>
        <dbReference type="ARBA" id="ARBA00023004"/>
    </source>
</evidence>
<evidence type="ECO:0000256" key="6">
    <source>
        <dbReference type="ARBA" id="ARBA00023014"/>
    </source>
</evidence>
<gene>
    <name evidence="8" type="ORF">GCM10022255_108150</name>
</gene>
<dbReference type="PANTHER" id="PTHR11228:SF7">
    <property type="entry name" value="PQQA PEPTIDE CYCLASE"/>
    <property type="match status" value="1"/>
</dbReference>
<dbReference type="Pfam" id="PF04055">
    <property type="entry name" value="Radical_SAM"/>
    <property type="match status" value="1"/>
</dbReference>
<dbReference type="InterPro" id="IPR058240">
    <property type="entry name" value="rSAM_sf"/>
</dbReference>
<keyword evidence="3" id="KW-0949">S-adenosyl-L-methionine</keyword>
<dbReference type="PANTHER" id="PTHR11228">
    <property type="entry name" value="RADICAL SAM DOMAIN PROTEIN"/>
    <property type="match status" value="1"/>
</dbReference>
<feature type="domain" description="Radical SAM core" evidence="7">
    <location>
        <begin position="17"/>
        <end position="237"/>
    </location>
</feature>
<evidence type="ECO:0000259" key="7">
    <source>
        <dbReference type="PROSITE" id="PS51918"/>
    </source>
</evidence>
<keyword evidence="5" id="KW-0408">Iron</keyword>
<dbReference type="SUPFAM" id="SSF102114">
    <property type="entry name" value="Radical SAM enzymes"/>
    <property type="match status" value="1"/>
</dbReference>
<evidence type="ECO:0000256" key="3">
    <source>
        <dbReference type="ARBA" id="ARBA00022691"/>
    </source>
</evidence>
<dbReference type="Pfam" id="PF13186">
    <property type="entry name" value="SPASM"/>
    <property type="match status" value="1"/>
</dbReference>
<keyword evidence="4" id="KW-0479">Metal-binding</keyword>
<reference evidence="9" key="1">
    <citation type="journal article" date="2019" name="Int. J. Syst. Evol. Microbiol.">
        <title>The Global Catalogue of Microorganisms (GCM) 10K type strain sequencing project: providing services to taxonomists for standard genome sequencing and annotation.</title>
        <authorList>
            <consortium name="The Broad Institute Genomics Platform"/>
            <consortium name="The Broad Institute Genome Sequencing Center for Infectious Disease"/>
            <person name="Wu L."/>
            <person name="Ma J."/>
        </authorList>
    </citation>
    <scope>NUCLEOTIDE SEQUENCE [LARGE SCALE GENOMIC DNA]</scope>
    <source>
        <strain evidence="9">JCM 17441</strain>
    </source>
</reference>